<accession>A0A6I8VGY0</accession>
<feature type="chain" id="PRO_5044634518" evidence="3">
    <location>
        <begin position="33"/>
        <end position="1212"/>
    </location>
</feature>
<dbReference type="PANTHER" id="PTHR48125">
    <property type="entry name" value="LP07818P1"/>
    <property type="match status" value="1"/>
</dbReference>
<evidence type="ECO:0000313" key="7">
    <source>
        <dbReference type="RefSeq" id="XP_033237525.1"/>
    </source>
</evidence>
<reference evidence="5 6" key="1">
    <citation type="submission" date="2025-04" db="UniProtKB">
        <authorList>
            <consortium name="RefSeq"/>
        </authorList>
    </citation>
    <scope>IDENTIFICATION</scope>
    <source>
        <strain evidence="5 6">MV-25-SWS-2005</strain>
        <tissue evidence="5 6">Whole body</tissue>
    </source>
</reference>
<feature type="region of interest" description="Disordered" evidence="1">
    <location>
        <begin position="891"/>
        <end position="910"/>
    </location>
</feature>
<dbReference type="RefSeq" id="XP_015040916.2">
    <property type="nucleotide sequence ID" value="XM_015185430.2"/>
</dbReference>
<evidence type="ECO:0000313" key="6">
    <source>
        <dbReference type="RefSeq" id="XP_015040916.2"/>
    </source>
</evidence>
<protein>
    <submittedName>
        <fullName evidence="5 6">Platelet binding protein GspB</fullName>
    </submittedName>
</protein>
<feature type="compositionally biased region" description="Acidic residues" evidence="1">
    <location>
        <begin position="591"/>
        <end position="603"/>
    </location>
</feature>
<evidence type="ECO:0000256" key="1">
    <source>
        <dbReference type="SAM" id="MobiDB-lite"/>
    </source>
</evidence>
<keyword evidence="2" id="KW-1133">Transmembrane helix</keyword>
<name>A0A6I8VGY0_DROPS</name>
<feature type="compositionally biased region" description="Basic and acidic residues" evidence="1">
    <location>
        <begin position="226"/>
        <end position="239"/>
    </location>
</feature>
<sequence>MLSSAINKTARNAANTFHLLAILLYFCSLVQGQQQQQQQQHQLKYQQLQYQMQQQYEYQQQQHYQQQFQQKQQQQQQQQQQQHPLTPTAGLAHQQHDETIDLLSTQPTQLLQTGVSLIVEDGKGSAGSDGNDGNDGIGNANGNRRRTATVGMRKRKRRPQVPMAPMGATEDDTGAGSGSGSGFGFGSGADSSSSSSSAYWRGHVEDDAEALRRRKQPLVREPMAALERERDKQRHRQEPTHSSPLDASVQASSPSKAYRRPYGQSKKEQDAPTGVKLQTSVDLKNILKNSGGLSLSEILQQKNLSLDDLLKGKQNALLALQTTAIAPASSAQPQGETHRKQSHQSKQGVRRLPPAYLSSSSSSATSKSNSNESDEEESLRTRAKFPTLQRLKLFGSSSRESSTTRRTLPTLGSTATSTVGPSSSSTTRLPLYKKRQHMRSTLKPPGLFKSATTSGSSSSSSITSSTTAATTTTQEVDTSTPIFTSTLANSIEESEDQEPEQAQEQEQEQDEPEPDSVEVESGESSHTETPLAPSPSPASPASPASTASTTNNPRYRLRTASSKESQKRLKDNFIHQHHHHHHPYDGNVVESIEDVQVDMDAEGEVGKSNSTEAAAGEGGGPPQPGNASDELNYNDDDLENFFDEVESHTHHTRVPAPEPAPSQAQIPLEPQPSTESSSAPAQQPPVSLVDDVDDRTDLLELIEDRRSGNRLFKVLEQRNMTLEELIEHRKRGSSQLHLSTIVSGGDEHSRFYPGQKVVLQDNMDIVTAFENFPHFNLMDLKSVKPDEIKTDSQGSSYFTSIIDIEPNDSEKPGNRGPAYAPTSSASASSSLSSAGVSFNGQHKQQHSRGEKSLGFFPSWKTLALASLSTATEERSPYFLPPPRLLLDGNGSAQEVEVDTEPDEQEPSSIDIDLSVSPYGGAGGEGLNSSQLANTKLAPNDNVIDEIEEEVARAHDLLDLELSGPGFHRSPAAAAATSVSQQHLGTLYASMPSGIRSAIVASAAIVITALATFLVIFVVCRWKQHRRRKSSYLKTYNAMKSKLPQMAQTVASASRRSSMRHHMEELVIGSSRGEATAAAAASSGGGAAGGGAGMGIASISTAVSCCTPVHQLQRQSSMLFTRDGSSTLSTATSLTTTAGAGPAGTTASGAPPPTAALCGRSQGAVASGSSSSSASASLALSLRSAHQKLNTMDPNSPEVQEYLFDTLRKSFDY</sequence>
<feature type="compositionally biased region" description="Basic and acidic residues" evidence="1">
    <location>
        <begin position="564"/>
        <end position="574"/>
    </location>
</feature>
<feature type="region of interest" description="Disordered" evidence="1">
    <location>
        <begin position="121"/>
        <end position="276"/>
    </location>
</feature>
<evidence type="ECO:0000313" key="5">
    <source>
        <dbReference type="RefSeq" id="XP_015040914.2"/>
    </source>
</evidence>
<feature type="compositionally biased region" description="Polar residues" evidence="1">
    <location>
        <begin position="240"/>
        <end position="255"/>
    </location>
</feature>
<dbReference type="RefSeq" id="XP_033237525.1">
    <property type="nucleotide sequence ID" value="XM_033381634.1"/>
</dbReference>
<feature type="compositionally biased region" description="Low complexity" evidence="1">
    <location>
        <begin position="358"/>
        <end position="371"/>
    </location>
</feature>
<feature type="compositionally biased region" description="Low complexity" evidence="1">
    <location>
        <begin position="395"/>
        <end position="427"/>
    </location>
</feature>
<feature type="compositionally biased region" description="Acidic residues" evidence="1">
    <location>
        <begin position="895"/>
        <end position="905"/>
    </location>
</feature>
<feature type="compositionally biased region" description="Polar residues" evidence="1">
    <location>
        <begin position="481"/>
        <end position="491"/>
    </location>
</feature>
<proteinExistence type="predicted"/>
<feature type="compositionally biased region" description="Low complexity" evidence="1">
    <location>
        <begin position="671"/>
        <end position="689"/>
    </location>
</feature>
<evidence type="ECO:0000256" key="3">
    <source>
        <dbReference type="SAM" id="SignalP"/>
    </source>
</evidence>
<keyword evidence="2" id="KW-0812">Transmembrane</keyword>
<feature type="compositionally biased region" description="Basic and acidic residues" evidence="1">
    <location>
        <begin position="202"/>
        <end position="211"/>
    </location>
</feature>
<feature type="compositionally biased region" description="Low complexity" evidence="1">
    <location>
        <begin position="823"/>
        <end position="834"/>
    </location>
</feature>
<feature type="compositionally biased region" description="Low complexity" evidence="1">
    <location>
        <begin position="188"/>
        <end position="198"/>
    </location>
</feature>
<evidence type="ECO:0000256" key="2">
    <source>
        <dbReference type="SAM" id="Phobius"/>
    </source>
</evidence>
<feature type="region of interest" description="Disordered" evidence="1">
    <location>
        <begin position="328"/>
        <end position="690"/>
    </location>
</feature>
<feature type="region of interest" description="Disordered" evidence="1">
    <location>
        <begin position="1131"/>
        <end position="1153"/>
    </location>
</feature>
<feature type="transmembrane region" description="Helical" evidence="2">
    <location>
        <begin position="997"/>
        <end position="1019"/>
    </location>
</feature>
<dbReference type="AlphaFoldDB" id="A0A6I8VGY0"/>
<dbReference type="PANTHER" id="PTHR48125:SF12">
    <property type="entry name" value="AT HOOK TRANSCRIPTION FACTOR FAMILY-RELATED"/>
    <property type="match status" value="1"/>
</dbReference>
<feature type="compositionally biased region" description="Gly residues" evidence="1">
    <location>
        <begin position="175"/>
        <end position="187"/>
    </location>
</feature>
<gene>
    <name evidence="5 6 7" type="primary">LOC26533195</name>
</gene>
<keyword evidence="3" id="KW-0732">Signal</keyword>
<feature type="compositionally biased region" description="Acidic residues" evidence="1">
    <location>
        <begin position="632"/>
        <end position="644"/>
    </location>
</feature>
<keyword evidence="4" id="KW-1185">Reference proteome</keyword>
<dbReference type="Proteomes" id="UP000001819">
    <property type="component" value="Chromosome X"/>
</dbReference>
<feature type="region of interest" description="Disordered" evidence="1">
    <location>
        <begin position="804"/>
        <end position="851"/>
    </location>
</feature>
<feature type="compositionally biased region" description="Basic residues" evidence="1">
    <location>
        <begin position="143"/>
        <end position="159"/>
    </location>
</feature>
<dbReference type="RefSeq" id="XP_015040914.2">
    <property type="nucleotide sequence ID" value="XM_015185428.2"/>
</dbReference>
<feature type="signal peptide" evidence="3">
    <location>
        <begin position="1"/>
        <end position="32"/>
    </location>
</feature>
<keyword evidence="2" id="KW-0472">Membrane</keyword>
<feature type="compositionally biased region" description="Basic residues" evidence="1">
    <location>
        <begin position="431"/>
        <end position="440"/>
    </location>
</feature>
<feature type="compositionally biased region" description="Low complexity" evidence="1">
    <location>
        <begin position="541"/>
        <end position="550"/>
    </location>
</feature>
<evidence type="ECO:0000313" key="4">
    <source>
        <dbReference type="Proteomes" id="UP000001819"/>
    </source>
</evidence>
<dbReference type="KEGG" id="dpo:26533195"/>
<feature type="compositionally biased region" description="Acidic residues" evidence="1">
    <location>
        <begin position="492"/>
        <end position="521"/>
    </location>
</feature>
<organism evidence="4 6">
    <name type="scientific">Drosophila pseudoobscura pseudoobscura</name>
    <name type="common">Fruit fly</name>
    <dbReference type="NCBI Taxonomy" id="46245"/>
    <lineage>
        <taxon>Eukaryota</taxon>
        <taxon>Metazoa</taxon>
        <taxon>Ecdysozoa</taxon>
        <taxon>Arthropoda</taxon>
        <taxon>Hexapoda</taxon>
        <taxon>Insecta</taxon>
        <taxon>Pterygota</taxon>
        <taxon>Neoptera</taxon>
        <taxon>Endopterygota</taxon>
        <taxon>Diptera</taxon>
        <taxon>Brachycera</taxon>
        <taxon>Muscomorpha</taxon>
        <taxon>Ephydroidea</taxon>
        <taxon>Drosophilidae</taxon>
        <taxon>Drosophila</taxon>
        <taxon>Sophophora</taxon>
    </lineage>
</organism>
<feature type="compositionally biased region" description="Low complexity" evidence="1">
    <location>
        <begin position="450"/>
        <end position="480"/>
    </location>
</feature>